<keyword evidence="2" id="KW-1185">Reference proteome</keyword>
<evidence type="ECO:0000313" key="1">
    <source>
        <dbReference type="EnsemblPlants" id="AVESA.00010b.r2.3CG0487950.1.CDS.1"/>
    </source>
</evidence>
<organism evidence="1 2">
    <name type="scientific">Avena sativa</name>
    <name type="common">Oat</name>
    <dbReference type="NCBI Taxonomy" id="4498"/>
    <lineage>
        <taxon>Eukaryota</taxon>
        <taxon>Viridiplantae</taxon>
        <taxon>Streptophyta</taxon>
        <taxon>Embryophyta</taxon>
        <taxon>Tracheophyta</taxon>
        <taxon>Spermatophyta</taxon>
        <taxon>Magnoliopsida</taxon>
        <taxon>Liliopsida</taxon>
        <taxon>Poales</taxon>
        <taxon>Poaceae</taxon>
        <taxon>BOP clade</taxon>
        <taxon>Pooideae</taxon>
        <taxon>Poodae</taxon>
        <taxon>Poeae</taxon>
        <taxon>Poeae Chloroplast Group 1 (Aveneae type)</taxon>
        <taxon>Aveninae</taxon>
        <taxon>Avena</taxon>
    </lineage>
</organism>
<accession>A0ACD5VS94</accession>
<proteinExistence type="predicted"/>
<name>A0ACD5VS94_AVESA</name>
<evidence type="ECO:0000313" key="2">
    <source>
        <dbReference type="Proteomes" id="UP001732700"/>
    </source>
</evidence>
<reference evidence="1" key="2">
    <citation type="submission" date="2025-09" db="UniProtKB">
        <authorList>
            <consortium name="EnsemblPlants"/>
        </authorList>
    </citation>
    <scope>IDENTIFICATION</scope>
</reference>
<protein>
    <submittedName>
        <fullName evidence="1">Uncharacterized protein</fullName>
    </submittedName>
</protein>
<sequence length="606" mass="66297">MPQHRRTSLRRRILTAGVASVGALLLVGAGRAAYSPGPLFSGSGCLPLPLGLDAHNWLPPQEMLLPLPSYLLPPPEETSEADAEFALPRRLLPIRRGAGHSPPLHDHTEAVLLPDSEVLVLSDEPAAKDLMCAFEGGVSSPARALGRLPGPGRHAYICAMPEPALTILPLKAPLLLPSSTSAVSIPVADFPARMLLNWRDRLVFDSAVLDGGDVLVFARGIIRRQVADNPADLHCVYFRDRDGAVVASFPAIASAQQVARCSPPTIMPPLNSANIELLRVTLAIIGQEPIASLATYRPPLQSGLLATPNTRNLLCACTMVRNVSKFLREWVLYHAALGVDQFFLYDNGSEDDLQDQVAQLRAAGIDISTVAWPWVKMQEAGLSHCAAVQQASCQWMAFIDVDEFIFSPDWITLENPSKFMLETILSVHPHTGQIYFQCYDFGPSGQTAHPQEGVSQGYTCRLKDMLRHKSIVRLDAVGHSLQNSMHHFALKSGFNTTWTKLARINHYKYQAWTEFKVKFKRRVSAYVTDWADPINLKSRDRAPGLGVDATEPVGWAERFCEVKDTLMQQLSAKWFGIGFGGSTVEVKSEGSHGTRSGDIAPSPSVP</sequence>
<dbReference type="Proteomes" id="UP001732700">
    <property type="component" value="Chromosome 3C"/>
</dbReference>
<dbReference type="EnsemblPlants" id="AVESA.00010b.r2.3CG0487950.1">
    <property type="protein sequence ID" value="AVESA.00010b.r2.3CG0487950.1.CDS.1"/>
    <property type="gene ID" value="AVESA.00010b.r2.3CG0487950"/>
</dbReference>
<reference evidence="1" key="1">
    <citation type="submission" date="2021-05" db="EMBL/GenBank/DDBJ databases">
        <authorList>
            <person name="Scholz U."/>
            <person name="Mascher M."/>
            <person name="Fiebig A."/>
        </authorList>
    </citation>
    <scope>NUCLEOTIDE SEQUENCE [LARGE SCALE GENOMIC DNA]</scope>
</reference>